<dbReference type="GO" id="GO:0006508">
    <property type="term" value="P:proteolysis"/>
    <property type="evidence" value="ECO:0007669"/>
    <property type="project" value="UniProtKB-KW"/>
</dbReference>
<evidence type="ECO:0000256" key="1">
    <source>
        <dbReference type="ARBA" id="ARBA00022517"/>
    </source>
</evidence>
<keyword evidence="3" id="KW-0378">Hydrolase</keyword>
<comment type="caution">
    <text evidence="7">The sequence shown here is derived from an EMBL/GenBank/DDBJ whole genome shotgun (WGS) entry which is preliminary data.</text>
</comment>
<keyword evidence="2" id="KW-0645">Protease</keyword>
<dbReference type="Proteomes" id="UP000051008">
    <property type="component" value="Unassembled WGS sequence"/>
</dbReference>
<dbReference type="GO" id="GO:0042254">
    <property type="term" value="P:ribosome biogenesis"/>
    <property type="evidence" value="ECO:0007669"/>
    <property type="project" value="UniProtKB-KW"/>
</dbReference>
<dbReference type="CDD" id="cd16332">
    <property type="entry name" value="Prp-like"/>
    <property type="match status" value="1"/>
</dbReference>
<evidence type="ECO:0000256" key="5">
    <source>
        <dbReference type="ARBA" id="ARBA00044503"/>
    </source>
</evidence>
<evidence type="ECO:0000256" key="6">
    <source>
        <dbReference type="ARBA" id="ARBA00044538"/>
    </source>
</evidence>
<dbReference type="InterPro" id="IPR036764">
    <property type="entry name" value="Peptidase_Prp_sf"/>
</dbReference>
<name>A0A0R2AKH8_9LACO</name>
<dbReference type="PATRIC" id="fig|1423718.3.peg.1719"/>
<organism evidence="7 8">
    <name type="scientific">Ligilactobacillus agilis DSM 20509</name>
    <dbReference type="NCBI Taxonomy" id="1423718"/>
    <lineage>
        <taxon>Bacteria</taxon>
        <taxon>Bacillati</taxon>
        <taxon>Bacillota</taxon>
        <taxon>Bacilli</taxon>
        <taxon>Lactobacillales</taxon>
        <taxon>Lactobacillaceae</taxon>
        <taxon>Ligilactobacillus</taxon>
    </lineage>
</organism>
<comment type="similarity">
    <text evidence="5">Belongs to the Prp family.</text>
</comment>
<dbReference type="EMBL" id="AYYP01000022">
    <property type="protein sequence ID" value="KRM65003.1"/>
    <property type="molecule type" value="Genomic_DNA"/>
</dbReference>
<evidence type="ECO:0000256" key="2">
    <source>
        <dbReference type="ARBA" id="ARBA00022670"/>
    </source>
</evidence>
<dbReference type="InterPro" id="IPR007422">
    <property type="entry name" value="Peptidase_Prp"/>
</dbReference>
<dbReference type="OrthoDB" id="48998at2"/>
<dbReference type="Gene3D" id="3.30.70.1490">
    <property type="entry name" value="Cysteine protease Prp"/>
    <property type="match status" value="1"/>
</dbReference>
<evidence type="ECO:0000256" key="4">
    <source>
        <dbReference type="ARBA" id="ARBA00022807"/>
    </source>
</evidence>
<sequence>MIHAKFTKKGDLITAFEMYGHAGYADSGFDIVCAAVSVLAINTVNSLEQLVKIEPLVVEDPTEGGFLRLEVGTKDLDKPGVQILLAALELGISDLVKQAEYQKYISLD</sequence>
<keyword evidence="1" id="KW-0690">Ribosome biogenesis</keyword>
<dbReference type="PANTHER" id="PTHR39178:SF1">
    <property type="entry name" value="RIBOSOMAL-PROCESSING CYSTEINE PROTEASE PRP"/>
    <property type="match status" value="1"/>
</dbReference>
<keyword evidence="8" id="KW-1185">Reference proteome</keyword>
<evidence type="ECO:0000313" key="7">
    <source>
        <dbReference type="EMBL" id="KRM65003.1"/>
    </source>
</evidence>
<keyword evidence="4" id="KW-0788">Thiol protease</keyword>
<protein>
    <recommendedName>
        <fullName evidence="6">Ribosomal processing cysteine protease Prp</fullName>
    </recommendedName>
</protein>
<reference evidence="7 8" key="1">
    <citation type="journal article" date="2015" name="Genome Announc.">
        <title>Expanding the biotechnology potential of lactobacilli through comparative genomics of 213 strains and associated genera.</title>
        <authorList>
            <person name="Sun Z."/>
            <person name="Harris H.M."/>
            <person name="McCann A."/>
            <person name="Guo C."/>
            <person name="Argimon S."/>
            <person name="Zhang W."/>
            <person name="Yang X."/>
            <person name="Jeffery I.B."/>
            <person name="Cooney J.C."/>
            <person name="Kagawa T.F."/>
            <person name="Liu W."/>
            <person name="Song Y."/>
            <person name="Salvetti E."/>
            <person name="Wrobel A."/>
            <person name="Rasinkangas P."/>
            <person name="Parkhill J."/>
            <person name="Rea M.C."/>
            <person name="O'Sullivan O."/>
            <person name="Ritari J."/>
            <person name="Douillard F.P."/>
            <person name="Paul Ross R."/>
            <person name="Yang R."/>
            <person name="Briner A.E."/>
            <person name="Felis G.E."/>
            <person name="de Vos W.M."/>
            <person name="Barrangou R."/>
            <person name="Klaenhammer T.R."/>
            <person name="Caufield P.W."/>
            <person name="Cui Y."/>
            <person name="Zhang H."/>
            <person name="O'Toole P.W."/>
        </authorList>
    </citation>
    <scope>NUCLEOTIDE SEQUENCE [LARGE SCALE GENOMIC DNA]</scope>
    <source>
        <strain evidence="7 8">DSM 20509</strain>
    </source>
</reference>
<accession>A0A0R2AKH8</accession>
<evidence type="ECO:0000256" key="3">
    <source>
        <dbReference type="ARBA" id="ARBA00022801"/>
    </source>
</evidence>
<dbReference type="RefSeq" id="WP_056976526.1">
    <property type="nucleotide sequence ID" value="NZ_AYYP01000022.1"/>
</dbReference>
<dbReference type="PANTHER" id="PTHR39178">
    <property type="entry name" value="HYPOTHETICAL RIBOSOME-ASSOCIATED PROTEIN"/>
    <property type="match status" value="1"/>
</dbReference>
<dbReference type="Pfam" id="PF04327">
    <property type="entry name" value="Peptidase_Prp"/>
    <property type="match status" value="1"/>
</dbReference>
<evidence type="ECO:0000313" key="8">
    <source>
        <dbReference type="Proteomes" id="UP000051008"/>
    </source>
</evidence>
<gene>
    <name evidence="7" type="ORF">FC14_GL001654</name>
</gene>
<proteinExistence type="inferred from homology"/>
<dbReference type="GO" id="GO:0008234">
    <property type="term" value="F:cysteine-type peptidase activity"/>
    <property type="evidence" value="ECO:0007669"/>
    <property type="project" value="UniProtKB-KW"/>
</dbReference>
<dbReference type="AlphaFoldDB" id="A0A0R2AKH8"/>
<dbReference type="SUPFAM" id="SSF118010">
    <property type="entry name" value="TM1457-like"/>
    <property type="match status" value="1"/>
</dbReference>